<keyword evidence="1" id="KW-1133">Transmembrane helix</keyword>
<evidence type="ECO:0000256" key="1">
    <source>
        <dbReference type="SAM" id="Phobius"/>
    </source>
</evidence>
<dbReference type="Proteomes" id="UP000813462">
    <property type="component" value="Unassembled WGS sequence"/>
</dbReference>
<gene>
    <name evidence="2" type="ORF">FEM48_Zijuj05G0017200</name>
</gene>
<proteinExistence type="predicted"/>
<dbReference type="EMBL" id="JAEACU010000005">
    <property type="protein sequence ID" value="KAH7527918.1"/>
    <property type="molecule type" value="Genomic_DNA"/>
</dbReference>
<evidence type="ECO:0000313" key="3">
    <source>
        <dbReference type="Proteomes" id="UP000813462"/>
    </source>
</evidence>
<evidence type="ECO:0000313" key="2">
    <source>
        <dbReference type="EMBL" id="KAH7527918.1"/>
    </source>
</evidence>
<reference evidence="2" key="1">
    <citation type="journal article" date="2021" name="Front. Plant Sci.">
        <title>Chromosome-Scale Genome Assembly for Chinese Sour Jujube and Insights Into Its Genome Evolution and Domestication Signature.</title>
        <authorList>
            <person name="Shen L.-Y."/>
            <person name="Luo H."/>
            <person name="Wang X.-L."/>
            <person name="Wang X.-M."/>
            <person name="Qiu X.-J."/>
            <person name="Liu H."/>
            <person name="Zhou S.-S."/>
            <person name="Jia K.-H."/>
            <person name="Nie S."/>
            <person name="Bao Y.-T."/>
            <person name="Zhang R.-G."/>
            <person name="Yun Q.-Z."/>
            <person name="Chai Y.-H."/>
            <person name="Lu J.-Y."/>
            <person name="Li Y."/>
            <person name="Zhao S.-W."/>
            <person name="Mao J.-F."/>
            <person name="Jia S.-G."/>
            <person name="Mao Y.-M."/>
        </authorList>
    </citation>
    <scope>NUCLEOTIDE SEQUENCE</scope>
    <source>
        <strain evidence="2">AT0</strain>
        <tissue evidence="2">Leaf</tissue>
    </source>
</reference>
<keyword evidence="1" id="KW-0472">Membrane</keyword>
<sequence length="202" mass="23055">MKLSSLRECSLAEADPRIVSKIEGALFSSERLFLSLDICTSQRDKHRRWVVLNLCFPFTQRYLVLGSPLASVLTPGAQGHCLRDPDGNKVVKEVIFSRSTKKNRFCKARPFRASVLLVLFHILIDGIMTSQFYRIIVIRDNYDNRYDYRDSKRCNEIIIASIFNIFTKEWECLKDAGTNDIYSLGDGYSLLAMLISLAEGSL</sequence>
<protein>
    <submittedName>
        <fullName evidence="2">Uncharacterized protein</fullName>
    </submittedName>
</protein>
<dbReference type="AlphaFoldDB" id="A0A978VC29"/>
<name>A0A978VC29_ZIZJJ</name>
<keyword evidence="1" id="KW-0812">Transmembrane</keyword>
<accession>A0A978VC29</accession>
<feature type="transmembrane region" description="Helical" evidence="1">
    <location>
        <begin position="111"/>
        <end position="133"/>
    </location>
</feature>
<organism evidence="2 3">
    <name type="scientific">Ziziphus jujuba var. spinosa</name>
    <dbReference type="NCBI Taxonomy" id="714518"/>
    <lineage>
        <taxon>Eukaryota</taxon>
        <taxon>Viridiplantae</taxon>
        <taxon>Streptophyta</taxon>
        <taxon>Embryophyta</taxon>
        <taxon>Tracheophyta</taxon>
        <taxon>Spermatophyta</taxon>
        <taxon>Magnoliopsida</taxon>
        <taxon>eudicotyledons</taxon>
        <taxon>Gunneridae</taxon>
        <taxon>Pentapetalae</taxon>
        <taxon>rosids</taxon>
        <taxon>fabids</taxon>
        <taxon>Rosales</taxon>
        <taxon>Rhamnaceae</taxon>
        <taxon>Paliureae</taxon>
        <taxon>Ziziphus</taxon>
    </lineage>
</organism>
<comment type="caution">
    <text evidence="2">The sequence shown here is derived from an EMBL/GenBank/DDBJ whole genome shotgun (WGS) entry which is preliminary data.</text>
</comment>